<evidence type="ECO:0000256" key="1">
    <source>
        <dbReference type="ARBA" id="ARBA00005384"/>
    </source>
</evidence>
<dbReference type="PROSITE" id="PS50949">
    <property type="entry name" value="HTH_GNTR"/>
    <property type="match status" value="1"/>
</dbReference>
<dbReference type="InterPro" id="IPR036390">
    <property type="entry name" value="WH_DNA-bd_sf"/>
</dbReference>
<dbReference type="InterPro" id="IPR036388">
    <property type="entry name" value="WH-like_DNA-bd_sf"/>
</dbReference>
<dbReference type="RefSeq" id="WP_341412792.1">
    <property type="nucleotide sequence ID" value="NZ_JBBUTH010000010.1"/>
</dbReference>
<dbReference type="InterPro" id="IPR015422">
    <property type="entry name" value="PyrdxlP-dep_Trfase_small"/>
</dbReference>
<evidence type="ECO:0000259" key="6">
    <source>
        <dbReference type="PROSITE" id="PS50949"/>
    </source>
</evidence>
<evidence type="ECO:0000313" key="8">
    <source>
        <dbReference type="Proteomes" id="UP001365405"/>
    </source>
</evidence>
<dbReference type="Gene3D" id="1.10.10.10">
    <property type="entry name" value="Winged helix-like DNA-binding domain superfamily/Winged helix DNA-binding domain"/>
    <property type="match status" value="1"/>
</dbReference>
<name>A0ABU9CQN7_9BURK</name>
<dbReference type="InterPro" id="IPR015421">
    <property type="entry name" value="PyrdxlP-dep_Trfase_major"/>
</dbReference>
<dbReference type="CDD" id="cd00609">
    <property type="entry name" value="AAT_like"/>
    <property type="match status" value="1"/>
</dbReference>
<comment type="caution">
    <text evidence="7">The sequence shown here is derived from an EMBL/GenBank/DDBJ whole genome shotgun (WGS) entry which is preliminary data.</text>
</comment>
<dbReference type="Pfam" id="PF00392">
    <property type="entry name" value="GntR"/>
    <property type="match status" value="1"/>
</dbReference>
<accession>A0ABU9CQN7</accession>
<keyword evidence="4" id="KW-0238">DNA-binding</keyword>
<keyword evidence="8" id="KW-1185">Reference proteome</keyword>
<keyword evidence="2" id="KW-0663">Pyridoxal phosphate</keyword>
<dbReference type="SUPFAM" id="SSF46785">
    <property type="entry name" value="Winged helix' DNA-binding domain"/>
    <property type="match status" value="1"/>
</dbReference>
<dbReference type="PANTHER" id="PTHR46577:SF2">
    <property type="entry name" value="TRANSCRIPTIONAL REGULATORY PROTEIN"/>
    <property type="match status" value="1"/>
</dbReference>
<sequence length="477" mass="51645">MGDAKTLRYEQLAADVRQLIDDGLLKAGERLPSVRETCARRGISPSTVFQAYGLLELHGLVEARARSGYYVRAQRRPARALPAPAVPNLEAAEVSVSELAFDLIESTRDPQVVPLGSAFPGAHLFPFESLARSGARAMRRLKAGAVTSALTAGDAGLRDALRRRYALQGVALAPDELVITNGAMEALNLCLQAVTAPGDVVVVESPTFYAALQVLERLRLRAVEVATDPREGVDLAALAELLDRQRVAACWFMPTFQNPLGALMPAARKQALVELLQHHGVPLIEDDVYGELYASERRPPPAKAFDSQGLVLHCASFSKCLAPGYRVGWAAAGRHARAVQRLKMMSSLATALPPQLAIGDYLAQGGYERHLRQLRGALAAAQQRAWRLVERHFPAGTRVTRPAGGYFVWLQLPAQVDALALHHRAMALGISTAPGVLFSADRRFVHHLRLNVGHPGDARVEAALRRLGELATEAASR</sequence>
<dbReference type="GO" id="GO:0008483">
    <property type="term" value="F:transaminase activity"/>
    <property type="evidence" value="ECO:0007669"/>
    <property type="project" value="UniProtKB-KW"/>
</dbReference>
<dbReference type="Proteomes" id="UP001365405">
    <property type="component" value="Unassembled WGS sequence"/>
</dbReference>
<proteinExistence type="inferred from homology"/>
<keyword evidence="3" id="KW-0805">Transcription regulation</keyword>
<dbReference type="InterPro" id="IPR004839">
    <property type="entry name" value="Aminotransferase_I/II_large"/>
</dbReference>
<dbReference type="Pfam" id="PF00155">
    <property type="entry name" value="Aminotran_1_2"/>
    <property type="match status" value="1"/>
</dbReference>
<dbReference type="Gene3D" id="3.90.1150.10">
    <property type="entry name" value="Aspartate Aminotransferase, domain 1"/>
    <property type="match status" value="1"/>
</dbReference>
<dbReference type="InterPro" id="IPR000524">
    <property type="entry name" value="Tscrpt_reg_HTH_GntR"/>
</dbReference>
<dbReference type="EMBL" id="JBBUTH010000010">
    <property type="protein sequence ID" value="MEK8053059.1"/>
    <property type="molecule type" value="Genomic_DNA"/>
</dbReference>
<evidence type="ECO:0000256" key="2">
    <source>
        <dbReference type="ARBA" id="ARBA00022898"/>
    </source>
</evidence>
<keyword evidence="7" id="KW-0808">Transferase</keyword>
<keyword evidence="5" id="KW-0804">Transcription</keyword>
<evidence type="ECO:0000256" key="3">
    <source>
        <dbReference type="ARBA" id="ARBA00023015"/>
    </source>
</evidence>
<keyword evidence="7" id="KW-0032">Aminotransferase</keyword>
<evidence type="ECO:0000256" key="4">
    <source>
        <dbReference type="ARBA" id="ARBA00023125"/>
    </source>
</evidence>
<gene>
    <name evidence="7" type="ORF">AACH10_22590</name>
</gene>
<protein>
    <submittedName>
        <fullName evidence="7">PLP-dependent aminotransferase family protein</fullName>
    </submittedName>
</protein>
<dbReference type="PANTHER" id="PTHR46577">
    <property type="entry name" value="HTH-TYPE TRANSCRIPTIONAL REGULATORY PROTEIN GABR"/>
    <property type="match status" value="1"/>
</dbReference>
<dbReference type="InterPro" id="IPR051446">
    <property type="entry name" value="HTH_trans_reg/aminotransferase"/>
</dbReference>
<dbReference type="SUPFAM" id="SSF53383">
    <property type="entry name" value="PLP-dependent transferases"/>
    <property type="match status" value="1"/>
</dbReference>
<feature type="domain" description="HTH gntR-type" evidence="6">
    <location>
        <begin position="6"/>
        <end position="74"/>
    </location>
</feature>
<comment type="similarity">
    <text evidence="1">In the C-terminal section; belongs to the class-I pyridoxal-phosphate-dependent aminotransferase family.</text>
</comment>
<evidence type="ECO:0000256" key="5">
    <source>
        <dbReference type="ARBA" id="ARBA00023163"/>
    </source>
</evidence>
<dbReference type="CDD" id="cd07377">
    <property type="entry name" value="WHTH_GntR"/>
    <property type="match status" value="1"/>
</dbReference>
<evidence type="ECO:0000313" key="7">
    <source>
        <dbReference type="EMBL" id="MEK8053059.1"/>
    </source>
</evidence>
<organism evidence="7 8">
    <name type="scientific">Pseudaquabacterium inlustre</name>
    <dbReference type="NCBI Taxonomy" id="2984192"/>
    <lineage>
        <taxon>Bacteria</taxon>
        <taxon>Pseudomonadati</taxon>
        <taxon>Pseudomonadota</taxon>
        <taxon>Betaproteobacteria</taxon>
        <taxon>Burkholderiales</taxon>
        <taxon>Sphaerotilaceae</taxon>
        <taxon>Pseudaquabacterium</taxon>
    </lineage>
</organism>
<dbReference type="Gene3D" id="3.40.640.10">
    <property type="entry name" value="Type I PLP-dependent aspartate aminotransferase-like (Major domain)"/>
    <property type="match status" value="1"/>
</dbReference>
<reference evidence="7 8" key="1">
    <citation type="submission" date="2024-04" db="EMBL/GenBank/DDBJ databases">
        <title>Novel species of the genus Ideonella isolated from streams.</title>
        <authorList>
            <person name="Lu H."/>
        </authorList>
    </citation>
    <scope>NUCLEOTIDE SEQUENCE [LARGE SCALE GENOMIC DNA]</scope>
    <source>
        <strain evidence="7 8">DXS22W</strain>
    </source>
</reference>
<dbReference type="SMART" id="SM00345">
    <property type="entry name" value="HTH_GNTR"/>
    <property type="match status" value="1"/>
</dbReference>
<dbReference type="InterPro" id="IPR015424">
    <property type="entry name" value="PyrdxlP-dep_Trfase"/>
</dbReference>